<proteinExistence type="predicted"/>
<dbReference type="EMBL" id="JACWMS010000002">
    <property type="protein sequence ID" value="MBD1319797.1"/>
    <property type="molecule type" value="Genomic_DNA"/>
</dbReference>
<name>A0ABR7WDE1_9ACTN</name>
<feature type="transmembrane region" description="Helical" evidence="1">
    <location>
        <begin position="7"/>
        <end position="28"/>
    </location>
</feature>
<sequence length="219" mass="24399">MWRIVRGAPLTFAWLVVLLITTIIQHSMTPDELNRLLGERSTNLHHLSSDPVQVLVTSLFWIDGSFWLPYLILFCVFHVPAERWLGSLRWLVVGLSAHVIATYVSEGILGVAIRNGMASSSLVDVTDVGVSYFLAAVVGVLTYRIAYPWRWVYLAGILAVYGLPVVIDVTFTGIGHFSSLLIGLAWYPLAKARHAPPWNPLDTLRRFGHSPASVLHRNS</sequence>
<evidence type="ECO:0008006" key="4">
    <source>
        <dbReference type="Google" id="ProtNLM"/>
    </source>
</evidence>
<organism evidence="2 3">
    <name type="scientific">Gordonia hankookensis</name>
    <dbReference type="NCBI Taxonomy" id="589403"/>
    <lineage>
        <taxon>Bacteria</taxon>
        <taxon>Bacillati</taxon>
        <taxon>Actinomycetota</taxon>
        <taxon>Actinomycetes</taxon>
        <taxon>Mycobacteriales</taxon>
        <taxon>Gordoniaceae</taxon>
        <taxon>Gordonia</taxon>
    </lineage>
</organism>
<evidence type="ECO:0000313" key="3">
    <source>
        <dbReference type="Proteomes" id="UP000602395"/>
    </source>
</evidence>
<evidence type="ECO:0000313" key="2">
    <source>
        <dbReference type="EMBL" id="MBD1319797.1"/>
    </source>
</evidence>
<feature type="transmembrane region" description="Helical" evidence="1">
    <location>
        <begin position="91"/>
        <end position="113"/>
    </location>
</feature>
<dbReference type="Pfam" id="PF20401">
    <property type="entry name" value="Rhomboid_2"/>
    <property type="match status" value="1"/>
</dbReference>
<feature type="transmembrane region" description="Helical" evidence="1">
    <location>
        <begin position="125"/>
        <end position="143"/>
    </location>
</feature>
<keyword evidence="3" id="KW-1185">Reference proteome</keyword>
<evidence type="ECO:0000256" key="1">
    <source>
        <dbReference type="SAM" id="Phobius"/>
    </source>
</evidence>
<accession>A0ABR7WDE1</accession>
<keyword evidence="1" id="KW-0472">Membrane</keyword>
<keyword evidence="1" id="KW-0812">Transmembrane</keyword>
<feature type="transmembrane region" description="Helical" evidence="1">
    <location>
        <begin position="59"/>
        <end position="79"/>
    </location>
</feature>
<dbReference type="InterPro" id="IPR046862">
    <property type="entry name" value="Rhomboid_2"/>
</dbReference>
<feature type="transmembrane region" description="Helical" evidence="1">
    <location>
        <begin position="150"/>
        <end position="167"/>
    </location>
</feature>
<keyword evidence="1" id="KW-1133">Transmembrane helix</keyword>
<reference evidence="2 3" key="1">
    <citation type="submission" date="2020-09" db="EMBL/GenBank/DDBJ databases">
        <title>Novel species in genus Gordonia.</title>
        <authorList>
            <person name="Zhang G."/>
        </authorList>
    </citation>
    <scope>NUCLEOTIDE SEQUENCE [LARGE SCALE GENOMIC DNA]</scope>
    <source>
        <strain evidence="2 3">ON-33</strain>
    </source>
</reference>
<protein>
    <recommendedName>
        <fullName evidence="4">Transmembrane protein</fullName>
    </recommendedName>
</protein>
<dbReference type="Proteomes" id="UP000602395">
    <property type="component" value="Unassembled WGS sequence"/>
</dbReference>
<gene>
    <name evidence="2" type="ORF">IDF66_09380</name>
</gene>
<comment type="caution">
    <text evidence="2">The sequence shown here is derived from an EMBL/GenBank/DDBJ whole genome shotgun (WGS) entry which is preliminary data.</text>
</comment>